<evidence type="ECO:0000256" key="1">
    <source>
        <dbReference type="SAM" id="MobiDB-lite"/>
    </source>
</evidence>
<name>A0A9R1VAQ8_LACSA</name>
<evidence type="ECO:0000313" key="3">
    <source>
        <dbReference type="Proteomes" id="UP000235145"/>
    </source>
</evidence>
<dbReference type="PANTHER" id="PTHR34835:SF90">
    <property type="entry name" value="AMINOTRANSFERASE-LIKE PLANT MOBILE DOMAIN-CONTAINING PROTEIN"/>
    <property type="match status" value="1"/>
</dbReference>
<dbReference type="PANTHER" id="PTHR34835">
    <property type="entry name" value="OS07G0283600 PROTEIN-RELATED"/>
    <property type="match status" value="1"/>
</dbReference>
<accession>A0A9R1VAQ8</accession>
<dbReference type="EMBL" id="NBSK02000006">
    <property type="protein sequence ID" value="KAJ0201311.1"/>
    <property type="molecule type" value="Genomic_DNA"/>
</dbReference>
<protein>
    <submittedName>
        <fullName evidence="2">Uncharacterized protein</fullName>
    </submittedName>
</protein>
<feature type="compositionally biased region" description="Basic and acidic residues" evidence="1">
    <location>
        <begin position="150"/>
        <end position="162"/>
    </location>
</feature>
<organism evidence="2 3">
    <name type="scientific">Lactuca sativa</name>
    <name type="common">Garden lettuce</name>
    <dbReference type="NCBI Taxonomy" id="4236"/>
    <lineage>
        <taxon>Eukaryota</taxon>
        <taxon>Viridiplantae</taxon>
        <taxon>Streptophyta</taxon>
        <taxon>Embryophyta</taxon>
        <taxon>Tracheophyta</taxon>
        <taxon>Spermatophyta</taxon>
        <taxon>Magnoliopsida</taxon>
        <taxon>eudicotyledons</taxon>
        <taxon>Gunneridae</taxon>
        <taxon>Pentapetalae</taxon>
        <taxon>asterids</taxon>
        <taxon>campanulids</taxon>
        <taxon>Asterales</taxon>
        <taxon>Asteraceae</taxon>
        <taxon>Cichorioideae</taxon>
        <taxon>Cichorieae</taxon>
        <taxon>Lactucinae</taxon>
        <taxon>Lactuca</taxon>
    </lineage>
</organism>
<evidence type="ECO:0000313" key="2">
    <source>
        <dbReference type="EMBL" id="KAJ0201311.1"/>
    </source>
</evidence>
<gene>
    <name evidence="2" type="ORF">LSAT_V11C600313370</name>
</gene>
<sequence length="162" mass="18877">MFKELILSYIAYSDNNYFVGPSTFLVLFYADKIHSEALTVTRKHPTICYWSSEKIRYQETFEQEIGSFGLGELSEEFVNEHVEKDRYLEDSDCDKDEDDFVEFPEKESFMILKGKITNVIVEDKTESTRNLEFPSNEIGLEGINLTPLTGEKRSNEKENEDK</sequence>
<reference evidence="2 3" key="1">
    <citation type="journal article" date="2017" name="Nat. Commun.">
        <title>Genome assembly with in vitro proximity ligation data and whole-genome triplication in lettuce.</title>
        <authorList>
            <person name="Reyes-Chin-Wo S."/>
            <person name="Wang Z."/>
            <person name="Yang X."/>
            <person name="Kozik A."/>
            <person name="Arikit S."/>
            <person name="Song C."/>
            <person name="Xia L."/>
            <person name="Froenicke L."/>
            <person name="Lavelle D.O."/>
            <person name="Truco M.J."/>
            <person name="Xia R."/>
            <person name="Zhu S."/>
            <person name="Xu C."/>
            <person name="Xu H."/>
            <person name="Xu X."/>
            <person name="Cox K."/>
            <person name="Korf I."/>
            <person name="Meyers B.C."/>
            <person name="Michelmore R.W."/>
        </authorList>
    </citation>
    <scope>NUCLEOTIDE SEQUENCE [LARGE SCALE GENOMIC DNA]</scope>
    <source>
        <strain evidence="3">cv. Salinas</strain>
        <tissue evidence="2">Seedlings</tissue>
    </source>
</reference>
<dbReference type="Proteomes" id="UP000235145">
    <property type="component" value="Unassembled WGS sequence"/>
</dbReference>
<feature type="region of interest" description="Disordered" evidence="1">
    <location>
        <begin position="142"/>
        <end position="162"/>
    </location>
</feature>
<keyword evidence="3" id="KW-1185">Reference proteome</keyword>
<dbReference type="AlphaFoldDB" id="A0A9R1VAQ8"/>
<comment type="caution">
    <text evidence="2">The sequence shown here is derived from an EMBL/GenBank/DDBJ whole genome shotgun (WGS) entry which is preliminary data.</text>
</comment>
<proteinExistence type="predicted"/>